<sequence>MEEDDYHIDADFLRKFTDQYGDVEHPLFMEEIPRDSSGNEDLEALQQLLAEGETRDSIAEKYKQVGNGYVQQGEYYYEAAISSYTNGIEAQSKDKRLNSLLYLNRAFVHLKRKDYVKCVDDCRKCIALDPTNLKAYYRGAVASYELALYKRALRFCLDYYDQIKQSNGDISQDVLDTLTAASPDCANIYKRVLSKLKEQEEQLRVFMQKERETKAKEMKDAKDAVELLTNNGIKLKNNLYEVPESQNVVFYHEGGLLHTSCLIIYDEYNITDYIENLDYSTTIGDHLDVMFPDSTDPKGFYRKNSRCLYEVVKHDLQFNIFRFPRANSLSLERRRLWQP</sequence>
<dbReference type="SUPFAM" id="SSF48452">
    <property type="entry name" value="TPR-like"/>
    <property type="match status" value="1"/>
</dbReference>
<dbReference type="InterPro" id="IPR019734">
    <property type="entry name" value="TPR_rpt"/>
</dbReference>
<dbReference type="GO" id="GO:0005829">
    <property type="term" value="C:cytosol"/>
    <property type="evidence" value="ECO:0007669"/>
    <property type="project" value="TreeGrafter"/>
</dbReference>
<dbReference type="GO" id="GO:0005634">
    <property type="term" value="C:nucleus"/>
    <property type="evidence" value="ECO:0007669"/>
    <property type="project" value="TreeGrafter"/>
</dbReference>
<dbReference type="GO" id="GO:0030544">
    <property type="term" value="F:Hsp70 protein binding"/>
    <property type="evidence" value="ECO:0007669"/>
    <property type="project" value="TreeGrafter"/>
</dbReference>
<accession>A0AAD8PFE7</accession>
<evidence type="ECO:0000313" key="2">
    <source>
        <dbReference type="EMBL" id="KAK1444435.1"/>
    </source>
</evidence>
<organism evidence="2 3">
    <name type="scientific">Babesia gibsoni</name>
    <dbReference type="NCBI Taxonomy" id="33632"/>
    <lineage>
        <taxon>Eukaryota</taxon>
        <taxon>Sar</taxon>
        <taxon>Alveolata</taxon>
        <taxon>Apicomplexa</taxon>
        <taxon>Aconoidasida</taxon>
        <taxon>Piroplasmida</taxon>
        <taxon>Babesiidae</taxon>
        <taxon>Babesia</taxon>
    </lineage>
</organism>
<dbReference type="Gene3D" id="1.25.40.10">
    <property type="entry name" value="Tetratricopeptide repeat domain"/>
    <property type="match status" value="1"/>
</dbReference>
<dbReference type="InterPro" id="IPR011990">
    <property type="entry name" value="TPR-like_helical_dom_sf"/>
</dbReference>
<protein>
    <submittedName>
        <fullName evidence="2">Tetratricopeptide repeat protein 4 like protein</fullName>
    </submittedName>
</protein>
<feature type="coiled-coil region" evidence="1">
    <location>
        <begin position="189"/>
        <end position="231"/>
    </location>
</feature>
<dbReference type="AlphaFoldDB" id="A0AAD8PFE7"/>
<gene>
    <name evidence="2" type="ORF">BgAZ_103410</name>
</gene>
<name>A0AAD8PFE7_BABGI</name>
<keyword evidence="3" id="KW-1185">Reference proteome</keyword>
<dbReference type="Proteomes" id="UP001230268">
    <property type="component" value="Unassembled WGS sequence"/>
</dbReference>
<dbReference type="GO" id="GO:0006457">
    <property type="term" value="P:protein folding"/>
    <property type="evidence" value="ECO:0007669"/>
    <property type="project" value="TreeGrafter"/>
</dbReference>
<dbReference type="EMBL" id="JAVEPI010000001">
    <property type="protein sequence ID" value="KAK1444435.1"/>
    <property type="molecule type" value="Genomic_DNA"/>
</dbReference>
<proteinExistence type="predicted"/>
<evidence type="ECO:0000256" key="1">
    <source>
        <dbReference type="SAM" id="Coils"/>
    </source>
</evidence>
<dbReference type="PANTHER" id="PTHR46035:SF1">
    <property type="entry name" value="TETRATRICOPEPTIDE REPEAT PROTEIN 4"/>
    <property type="match status" value="1"/>
</dbReference>
<comment type="caution">
    <text evidence="2">The sequence shown here is derived from an EMBL/GenBank/DDBJ whole genome shotgun (WGS) entry which is preliminary data.</text>
</comment>
<dbReference type="GO" id="GO:0051879">
    <property type="term" value="F:Hsp90 protein binding"/>
    <property type="evidence" value="ECO:0007669"/>
    <property type="project" value="TreeGrafter"/>
</dbReference>
<dbReference type="PANTHER" id="PTHR46035">
    <property type="entry name" value="TETRATRICOPEPTIDE REPEAT PROTEIN 4"/>
    <property type="match status" value="1"/>
</dbReference>
<dbReference type="SMART" id="SM00028">
    <property type="entry name" value="TPR"/>
    <property type="match status" value="2"/>
</dbReference>
<reference evidence="2" key="1">
    <citation type="submission" date="2023-08" db="EMBL/GenBank/DDBJ databases">
        <title>Draft sequence of the Babesia gibsoni genome.</title>
        <authorList>
            <person name="Yamagishi J.Y."/>
            <person name="Xuan X.X."/>
        </authorList>
    </citation>
    <scope>NUCLEOTIDE SEQUENCE</scope>
    <source>
        <strain evidence="2">Azabu</strain>
    </source>
</reference>
<keyword evidence="1" id="KW-0175">Coiled coil</keyword>
<evidence type="ECO:0000313" key="3">
    <source>
        <dbReference type="Proteomes" id="UP001230268"/>
    </source>
</evidence>